<keyword evidence="3" id="KW-0479">Metal-binding</keyword>
<dbReference type="PROSITE" id="PS51007">
    <property type="entry name" value="CYTC"/>
    <property type="match status" value="1"/>
</dbReference>
<proteinExistence type="predicted"/>
<keyword evidence="5" id="KW-0408">Iron</keyword>
<dbReference type="InterPro" id="IPR002327">
    <property type="entry name" value="Cyt_c_1A/1B"/>
</dbReference>
<feature type="domain" description="Cytochrome c" evidence="6">
    <location>
        <begin position="1"/>
        <end position="97"/>
    </location>
</feature>
<dbReference type="PANTHER" id="PTHR11961">
    <property type="entry name" value="CYTOCHROME C"/>
    <property type="match status" value="1"/>
</dbReference>
<protein>
    <submittedName>
        <fullName evidence="7">Cytochrome c2</fullName>
    </submittedName>
</protein>
<keyword evidence="1" id="KW-0813">Transport</keyword>
<dbReference type="AlphaFoldDB" id="A0A3B0RUR0"/>
<evidence type="ECO:0000256" key="1">
    <source>
        <dbReference type="ARBA" id="ARBA00022448"/>
    </source>
</evidence>
<organism evidence="7">
    <name type="scientific">hydrothermal vent metagenome</name>
    <dbReference type="NCBI Taxonomy" id="652676"/>
    <lineage>
        <taxon>unclassified sequences</taxon>
        <taxon>metagenomes</taxon>
        <taxon>ecological metagenomes</taxon>
    </lineage>
</organism>
<feature type="non-terminal residue" evidence="7">
    <location>
        <position position="1"/>
    </location>
</feature>
<sequence length="98" mass="10882">AKVFKKCKACHVPDVEKNKVGPHLVGIIGRAAGSVEGYKYSKAMKAKAGDIGNWDEANLKEFLVNPKKYLGGRSKMSFRLKKEDQRNDVIAYLKSLAK</sequence>
<dbReference type="GO" id="GO:0046872">
    <property type="term" value="F:metal ion binding"/>
    <property type="evidence" value="ECO:0007669"/>
    <property type="project" value="UniProtKB-KW"/>
</dbReference>
<evidence type="ECO:0000313" key="7">
    <source>
        <dbReference type="EMBL" id="VAV88233.1"/>
    </source>
</evidence>
<dbReference type="EMBL" id="UOEC01000039">
    <property type="protein sequence ID" value="VAV88233.1"/>
    <property type="molecule type" value="Genomic_DNA"/>
</dbReference>
<dbReference type="InterPro" id="IPR009056">
    <property type="entry name" value="Cyt_c-like_dom"/>
</dbReference>
<dbReference type="SUPFAM" id="SSF46626">
    <property type="entry name" value="Cytochrome c"/>
    <property type="match status" value="1"/>
</dbReference>
<reference evidence="7" key="1">
    <citation type="submission" date="2018-06" db="EMBL/GenBank/DDBJ databases">
        <authorList>
            <person name="Zhirakovskaya E."/>
        </authorList>
    </citation>
    <scope>NUCLEOTIDE SEQUENCE</scope>
</reference>
<evidence type="ECO:0000256" key="3">
    <source>
        <dbReference type="ARBA" id="ARBA00022723"/>
    </source>
</evidence>
<dbReference type="Pfam" id="PF00034">
    <property type="entry name" value="Cytochrom_C"/>
    <property type="match status" value="1"/>
</dbReference>
<evidence type="ECO:0000256" key="5">
    <source>
        <dbReference type="ARBA" id="ARBA00023004"/>
    </source>
</evidence>
<keyword evidence="2" id="KW-0349">Heme</keyword>
<evidence type="ECO:0000256" key="2">
    <source>
        <dbReference type="ARBA" id="ARBA00022617"/>
    </source>
</evidence>
<name>A0A3B0RUR0_9ZZZZ</name>
<keyword evidence="4" id="KW-0249">Electron transport</keyword>
<accession>A0A3B0RUR0</accession>
<dbReference type="PRINTS" id="PR00604">
    <property type="entry name" value="CYTCHRMECIAB"/>
</dbReference>
<dbReference type="Gene3D" id="1.10.760.10">
    <property type="entry name" value="Cytochrome c-like domain"/>
    <property type="match status" value="1"/>
</dbReference>
<evidence type="ECO:0000256" key="4">
    <source>
        <dbReference type="ARBA" id="ARBA00022982"/>
    </source>
</evidence>
<dbReference type="GO" id="GO:0009055">
    <property type="term" value="F:electron transfer activity"/>
    <property type="evidence" value="ECO:0007669"/>
    <property type="project" value="InterPro"/>
</dbReference>
<dbReference type="InterPro" id="IPR036909">
    <property type="entry name" value="Cyt_c-like_dom_sf"/>
</dbReference>
<evidence type="ECO:0000259" key="6">
    <source>
        <dbReference type="PROSITE" id="PS51007"/>
    </source>
</evidence>
<gene>
    <name evidence="7" type="ORF">MNBD_ALPHA08-1040</name>
</gene>
<dbReference type="GO" id="GO:0020037">
    <property type="term" value="F:heme binding"/>
    <property type="evidence" value="ECO:0007669"/>
    <property type="project" value="InterPro"/>
</dbReference>